<name>A0ACC1K6I8_9FUNG</name>
<evidence type="ECO:0000313" key="2">
    <source>
        <dbReference type="Proteomes" id="UP001140234"/>
    </source>
</evidence>
<comment type="caution">
    <text evidence="1">The sequence shown here is derived from an EMBL/GenBank/DDBJ whole genome shotgun (WGS) entry which is preliminary data.</text>
</comment>
<proteinExistence type="predicted"/>
<accession>A0ACC1K6I8</accession>
<sequence length="646" mass="71750">MPPHSKARGKADSQPVKKVTQDSRFSHVQEDPRFLRPKKSNAKVKVDKRFAHMIDDKDFTETTKVDRYGRVQEDNRAKAYLQKTYDFGGSESESGTGSESGSDDESDSDGAVSVDHARGKGIDSDASSDSDDDSDVSDVEWGKYDGAQDGGLSDIEEDPDSIPRGDETKRFACVNMDWDHVRAIDLYTVFSGFKPDSGAIVSVRIYPSEFGMERMAKEAVEGPPREIFDAANTKGGDSDSDSDSDSGDVDLVKEQVKDTAEIDQVALRKYELEKMRYYFAVVECDCAETARAVYSQCDGSEYEASANFFDLRFIPDDMAFEQQPREEATHKPENYEPADFTTQALQHSKVQLTWDADEPSRVKATQRAFSRDELDSMDLGNLLASSSDDGSSDDEAELTRKRALLLSGAASDDSDDEDGDKAMEDIQITFTPGLSEAAAARTEAKKKAEEDAARRGGETPIERFRRLKQEKRERRKDARATTGKAADTGADNLVSDNELDATTAGDSFFTLDNEDELMPARPAGAKAKKGARESKTERKQRVEAEAKERAELELLVQGPEADRKHFDLNEIIKAEKAKGRKGKRSKKSDVDVVDDEFKLDVNDARFGALFDSHTFAIDPNNPNFKKTKAMQELLAESRKRHKAAYN</sequence>
<dbReference type="EMBL" id="JANBUJ010000106">
    <property type="protein sequence ID" value="KAJ2774365.1"/>
    <property type="molecule type" value="Genomic_DNA"/>
</dbReference>
<protein>
    <submittedName>
        <fullName evidence="1">Pre-rRNA-processing protein esf1</fullName>
    </submittedName>
</protein>
<organism evidence="1 2">
    <name type="scientific">Coemansia nantahalensis</name>
    <dbReference type="NCBI Taxonomy" id="2789366"/>
    <lineage>
        <taxon>Eukaryota</taxon>
        <taxon>Fungi</taxon>
        <taxon>Fungi incertae sedis</taxon>
        <taxon>Zoopagomycota</taxon>
        <taxon>Kickxellomycotina</taxon>
        <taxon>Kickxellomycetes</taxon>
        <taxon>Kickxellales</taxon>
        <taxon>Kickxellaceae</taxon>
        <taxon>Coemansia</taxon>
    </lineage>
</organism>
<keyword evidence="2" id="KW-1185">Reference proteome</keyword>
<evidence type="ECO:0000313" key="1">
    <source>
        <dbReference type="EMBL" id="KAJ2774365.1"/>
    </source>
</evidence>
<dbReference type="Proteomes" id="UP001140234">
    <property type="component" value="Unassembled WGS sequence"/>
</dbReference>
<reference evidence="1" key="1">
    <citation type="submission" date="2022-07" db="EMBL/GenBank/DDBJ databases">
        <title>Phylogenomic reconstructions and comparative analyses of Kickxellomycotina fungi.</title>
        <authorList>
            <person name="Reynolds N.K."/>
            <person name="Stajich J.E."/>
            <person name="Barry K."/>
            <person name="Grigoriev I.V."/>
            <person name="Crous P."/>
            <person name="Smith M.E."/>
        </authorList>
    </citation>
    <scope>NUCLEOTIDE SEQUENCE</scope>
    <source>
        <strain evidence="1">CBS 109366</strain>
    </source>
</reference>
<gene>
    <name evidence="1" type="primary">ESF1</name>
    <name evidence="1" type="ORF">IWQ57_000852</name>
</gene>